<evidence type="ECO:0000313" key="9">
    <source>
        <dbReference type="Proteomes" id="UP000001072"/>
    </source>
</evidence>
<comment type="similarity">
    <text evidence="1 7">Belongs to the esterase D family.</text>
</comment>
<evidence type="ECO:0000256" key="2">
    <source>
        <dbReference type="ARBA" id="ARBA00012479"/>
    </source>
</evidence>
<evidence type="ECO:0000256" key="5">
    <source>
        <dbReference type="ARBA" id="ARBA00022801"/>
    </source>
</evidence>
<dbReference type="Gene3D" id="3.40.50.1820">
    <property type="entry name" value="alpha/beta hydrolase"/>
    <property type="match status" value="1"/>
</dbReference>
<dbReference type="GO" id="GO:0046294">
    <property type="term" value="P:formaldehyde catabolic process"/>
    <property type="evidence" value="ECO:0007669"/>
    <property type="project" value="InterPro"/>
</dbReference>
<dbReference type="EC" id="3.1.2.12" evidence="2 7"/>
<dbReference type="EMBL" id="GL883110">
    <property type="protein sequence ID" value="EGG05957.1"/>
    <property type="molecule type" value="Genomic_DNA"/>
</dbReference>
<keyword evidence="4 7" id="KW-0719">Serine esterase</keyword>
<sequence>MTSKLEVVSSNKTHSGRITKFKFQSSSLGDLVTSINVFVPLSTEPSKKFPVLFYLAGLTCNEDTGPQKGGFLAEAAKHGIALVFPDTSPRGADVEGEGDDWDFGTGAGFYLNATHPKWAKHYQMEKLITEEIPNVLGASDLPLELTRKSIFGHSMGGHGALTLYLNHPTLYKSCSAFAPIANPTNCAWGKKAFNGPNGNDGYLAKGLEEGRKYDATELIKHAKPSQVKILIDYGSSDQFYKDGQLLPENFIDAFSQIKNLKDAEINVRKQDDYDHSYYFVSTFATDHLEFHAKYLKSM</sequence>
<dbReference type="Pfam" id="PF00756">
    <property type="entry name" value="Esterase"/>
    <property type="match status" value="1"/>
</dbReference>
<dbReference type="GO" id="GO:0005829">
    <property type="term" value="C:cytosol"/>
    <property type="evidence" value="ECO:0007669"/>
    <property type="project" value="TreeGrafter"/>
</dbReference>
<comment type="catalytic activity">
    <reaction evidence="7">
        <text>S-formylglutathione + H2O = formate + glutathione + H(+)</text>
        <dbReference type="Rhea" id="RHEA:14961"/>
        <dbReference type="ChEBI" id="CHEBI:15377"/>
        <dbReference type="ChEBI" id="CHEBI:15378"/>
        <dbReference type="ChEBI" id="CHEBI:15740"/>
        <dbReference type="ChEBI" id="CHEBI:57688"/>
        <dbReference type="ChEBI" id="CHEBI:57925"/>
        <dbReference type="EC" id="3.1.2.12"/>
    </reaction>
</comment>
<comment type="subcellular location">
    <subcellularLocation>
        <location evidence="7">Cytoplasm</location>
    </subcellularLocation>
</comment>
<dbReference type="InParanoid" id="F4RNB1"/>
<evidence type="ECO:0000256" key="4">
    <source>
        <dbReference type="ARBA" id="ARBA00022487"/>
    </source>
</evidence>
<dbReference type="SMR" id="F4RNB1"/>
<dbReference type="KEGG" id="mlr:MELLADRAFT_74892"/>
<dbReference type="RefSeq" id="XP_007410608.1">
    <property type="nucleotide sequence ID" value="XM_007410546.1"/>
</dbReference>
<dbReference type="Proteomes" id="UP000001072">
    <property type="component" value="Unassembled WGS sequence"/>
</dbReference>
<evidence type="ECO:0000256" key="3">
    <source>
        <dbReference type="ARBA" id="ARBA00016774"/>
    </source>
</evidence>
<accession>F4RNB1</accession>
<feature type="active site" description="Charge relay system" evidence="6">
    <location>
        <position position="237"/>
    </location>
</feature>
<keyword evidence="5 7" id="KW-0378">Hydrolase</keyword>
<organism evidence="9">
    <name type="scientific">Melampsora larici-populina (strain 98AG31 / pathotype 3-4-7)</name>
    <name type="common">Poplar leaf rust fungus</name>
    <dbReference type="NCBI Taxonomy" id="747676"/>
    <lineage>
        <taxon>Eukaryota</taxon>
        <taxon>Fungi</taxon>
        <taxon>Dikarya</taxon>
        <taxon>Basidiomycota</taxon>
        <taxon>Pucciniomycotina</taxon>
        <taxon>Pucciniomycetes</taxon>
        <taxon>Pucciniales</taxon>
        <taxon>Melampsoraceae</taxon>
        <taxon>Melampsora</taxon>
    </lineage>
</organism>
<dbReference type="HOGENOM" id="CLU_056472_0_1_1"/>
<dbReference type="SUPFAM" id="SSF53474">
    <property type="entry name" value="alpha/beta-Hydrolases"/>
    <property type="match status" value="1"/>
</dbReference>
<feature type="active site" description="Charge relay system" evidence="6">
    <location>
        <position position="275"/>
    </location>
</feature>
<dbReference type="InterPro" id="IPR029058">
    <property type="entry name" value="AB_hydrolase_fold"/>
</dbReference>
<evidence type="ECO:0000256" key="1">
    <source>
        <dbReference type="ARBA" id="ARBA00005622"/>
    </source>
</evidence>
<dbReference type="GO" id="GO:0018738">
    <property type="term" value="F:S-formylglutathione hydrolase activity"/>
    <property type="evidence" value="ECO:0007669"/>
    <property type="project" value="UniProtKB-EC"/>
</dbReference>
<feature type="active site" description="Charge relay system" evidence="6">
    <location>
        <position position="154"/>
    </location>
</feature>
<dbReference type="PANTHER" id="PTHR10061">
    <property type="entry name" value="S-FORMYLGLUTATHIONE HYDROLASE"/>
    <property type="match status" value="1"/>
</dbReference>
<dbReference type="STRING" id="747676.F4RNB1"/>
<gene>
    <name evidence="8" type="ORF">MELLADRAFT_74892</name>
</gene>
<dbReference type="OrthoDB" id="420518at2759"/>
<dbReference type="GO" id="GO:0052689">
    <property type="term" value="F:carboxylic ester hydrolase activity"/>
    <property type="evidence" value="ECO:0007669"/>
    <property type="project" value="UniProtKB-KW"/>
</dbReference>
<dbReference type="InterPro" id="IPR014186">
    <property type="entry name" value="S-formylglutathione_hydrol"/>
</dbReference>
<evidence type="ECO:0000313" key="8">
    <source>
        <dbReference type="EMBL" id="EGG05957.1"/>
    </source>
</evidence>
<proteinExistence type="inferred from homology"/>
<dbReference type="eggNOG" id="KOG3101">
    <property type="taxonomic scope" value="Eukaryota"/>
</dbReference>
<name>F4RNB1_MELLP</name>
<evidence type="ECO:0000256" key="6">
    <source>
        <dbReference type="PIRSR" id="PIRSR614186-1"/>
    </source>
</evidence>
<dbReference type="PANTHER" id="PTHR10061:SF0">
    <property type="entry name" value="S-FORMYLGLUTATHIONE HYDROLASE"/>
    <property type="match status" value="1"/>
</dbReference>
<protein>
    <recommendedName>
        <fullName evidence="3 7">S-formylglutathione hydrolase</fullName>
        <ecNumber evidence="2 7">3.1.2.12</ecNumber>
    </recommendedName>
</protein>
<dbReference type="VEuPathDB" id="FungiDB:MELLADRAFT_74892"/>
<reference evidence="9" key="1">
    <citation type="journal article" date="2011" name="Proc. Natl. Acad. Sci. U.S.A.">
        <title>Obligate biotrophy features unraveled by the genomic analysis of rust fungi.</title>
        <authorList>
            <person name="Duplessis S."/>
            <person name="Cuomo C.A."/>
            <person name="Lin Y.-C."/>
            <person name="Aerts A."/>
            <person name="Tisserant E."/>
            <person name="Veneault-Fourrey C."/>
            <person name="Joly D.L."/>
            <person name="Hacquard S."/>
            <person name="Amselem J."/>
            <person name="Cantarel B.L."/>
            <person name="Chiu R."/>
            <person name="Coutinho P.M."/>
            <person name="Feau N."/>
            <person name="Field M."/>
            <person name="Frey P."/>
            <person name="Gelhaye E."/>
            <person name="Goldberg J."/>
            <person name="Grabherr M.G."/>
            <person name="Kodira C.D."/>
            <person name="Kohler A."/>
            <person name="Kuees U."/>
            <person name="Lindquist E.A."/>
            <person name="Lucas S.M."/>
            <person name="Mago R."/>
            <person name="Mauceli E."/>
            <person name="Morin E."/>
            <person name="Murat C."/>
            <person name="Pangilinan J.L."/>
            <person name="Park R."/>
            <person name="Pearson M."/>
            <person name="Quesneville H."/>
            <person name="Rouhier N."/>
            <person name="Sakthikumar S."/>
            <person name="Salamov A.A."/>
            <person name="Schmutz J."/>
            <person name="Selles B."/>
            <person name="Shapiro H."/>
            <person name="Tanguay P."/>
            <person name="Tuskan G.A."/>
            <person name="Henrissat B."/>
            <person name="Van de Peer Y."/>
            <person name="Rouze P."/>
            <person name="Ellis J.G."/>
            <person name="Dodds P.N."/>
            <person name="Schein J.E."/>
            <person name="Zhong S."/>
            <person name="Hamelin R.C."/>
            <person name="Grigoriev I.V."/>
            <person name="Szabo L.J."/>
            <person name="Martin F."/>
        </authorList>
    </citation>
    <scope>NUCLEOTIDE SEQUENCE [LARGE SCALE GENOMIC DNA]</scope>
    <source>
        <strain evidence="9">98AG31 / pathotype 3-4-7</strain>
    </source>
</reference>
<keyword evidence="9" id="KW-1185">Reference proteome</keyword>
<dbReference type="GeneID" id="18932605"/>
<evidence type="ECO:0000256" key="7">
    <source>
        <dbReference type="RuleBase" id="RU363068"/>
    </source>
</evidence>
<dbReference type="InterPro" id="IPR000801">
    <property type="entry name" value="Esterase-like"/>
</dbReference>
<comment type="function">
    <text evidence="7">Serine hydrolase involved in the detoxification of formaldehyde.</text>
</comment>
<dbReference type="AlphaFoldDB" id="F4RNB1"/>
<dbReference type="NCBIfam" id="TIGR02821">
    <property type="entry name" value="fghA_ester_D"/>
    <property type="match status" value="1"/>
</dbReference>
<keyword evidence="7" id="KW-0963">Cytoplasm</keyword>